<evidence type="ECO:0000256" key="1">
    <source>
        <dbReference type="ARBA" id="ARBA00022679"/>
    </source>
</evidence>
<keyword evidence="9" id="KW-1185">Reference proteome</keyword>
<name>A0ABD1SB25_9LAMI</name>
<dbReference type="GO" id="GO:0003964">
    <property type="term" value="F:RNA-directed DNA polymerase activity"/>
    <property type="evidence" value="ECO:0007669"/>
    <property type="project" value="UniProtKB-KW"/>
</dbReference>
<evidence type="ECO:0000256" key="4">
    <source>
        <dbReference type="ARBA" id="ARBA00022759"/>
    </source>
</evidence>
<evidence type="ECO:0000313" key="8">
    <source>
        <dbReference type="EMBL" id="KAL2497656.1"/>
    </source>
</evidence>
<reference evidence="9" key="1">
    <citation type="submission" date="2024-07" db="EMBL/GenBank/DDBJ databases">
        <title>Two chromosome-level genome assemblies of Korean endemic species Abeliophyllum distichum and Forsythia ovata (Oleaceae).</title>
        <authorList>
            <person name="Jang H."/>
        </authorList>
    </citation>
    <scope>NUCLEOTIDE SEQUENCE [LARGE SCALE GENOMIC DNA]</scope>
</reference>
<evidence type="ECO:0000256" key="6">
    <source>
        <dbReference type="ARBA" id="ARBA00022918"/>
    </source>
</evidence>
<organism evidence="8 9">
    <name type="scientific">Abeliophyllum distichum</name>
    <dbReference type="NCBI Taxonomy" id="126358"/>
    <lineage>
        <taxon>Eukaryota</taxon>
        <taxon>Viridiplantae</taxon>
        <taxon>Streptophyta</taxon>
        <taxon>Embryophyta</taxon>
        <taxon>Tracheophyta</taxon>
        <taxon>Spermatophyta</taxon>
        <taxon>Magnoliopsida</taxon>
        <taxon>eudicotyledons</taxon>
        <taxon>Gunneridae</taxon>
        <taxon>Pentapetalae</taxon>
        <taxon>asterids</taxon>
        <taxon>lamiids</taxon>
        <taxon>Lamiales</taxon>
        <taxon>Oleaceae</taxon>
        <taxon>Forsythieae</taxon>
        <taxon>Abeliophyllum</taxon>
    </lineage>
</organism>
<dbReference type="GO" id="GO:0004519">
    <property type="term" value="F:endonuclease activity"/>
    <property type="evidence" value="ECO:0007669"/>
    <property type="project" value="UniProtKB-KW"/>
</dbReference>
<keyword evidence="1" id="KW-0808">Transferase</keyword>
<dbReference type="GO" id="GO:0016787">
    <property type="term" value="F:hydrolase activity"/>
    <property type="evidence" value="ECO:0007669"/>
    <property type="project" value="UniProtKB-KW"/>
</dbReference>
<keyword evidence="4" id="KW-0255">Endonuclease</keyword>
<dbReference type="EMBL" id="JBFOLK010000007">
    <property type="protein sequence ID" value="KAL2497656.1"/>
    <property type="molecule type" value="Genomic_DNA"/>
</dbReference>
<dbReference type="Pfam" id="PF17917">
    <property type="entry name" value="RT_RNaseH"/>
    <property type="match status" value="1"/>
</dbReference>
<dbReference type="InterPro" id="IPR043502">
    <property type="entry name" value="DNA/RNA_pol_sf"/>
</dbReference>
<evidence type="ECO:0000256" key="3">
    <source>
        <dbReference type="ARBA" id="ARBA00022722"/>
    </source>
</evidence>
<keyword evidence="3" id="KW-0540">Nuclease</keyword>
<keyword evidence="6 8" id="KW-0695">RNA-directed DNA polymerase</keyword>
<dbReference type="SUPFAM" id="SSF56672">
    <property type="entry name" value="DNA/RNA polymerases"/>
    <property type="match status" value="1"/>
</dbReference>
<dbReference type="Proteomes" id="UP001604336">
    <property type="component" value="Unassembled WGS sequence"/>
</dbReference>
<evidence type="ECO:0000256" key="5">
    <source>
        <dbReference type="ARBA" id="ARBA00022801"/>
    </source>
</evidence>
<proteinExistence type="predicted"/>
<gene>
    <name evidence="8" type="ORF">Adt_23206</name>
</gene>
<accession>A0ABD1SB25</accession>
<dbReference type="PANTHER" id="PTHR48475">
    <property type="entry name" value="RIBONUCLEASE H"/>
    <property type="match status" value="1"/>
</dbReference>
<dbReference type="AlphaFoldDB" id="A0ABD1SB25"/>
<keyword evidence="2" id="KW-0548">Nucleotidyltransferase</keyword>
<feature type="domain" description="Reverse transcriptase RNase H-like" evidence="7">
    <location>
        <begin position="106"/>
        <end position="193"/>
    </location>
</feature>
<evidence type="ECO:0000256" key="2">
    <source>
        <dbReference type="ARBA" id="ARBA00022695"/>
    </source>
</evidence>
<evidence type="ECO:0000313" key="9">
    <source>
        <dbReference type="Proteomes" id="UP001604336"/>
    </source>
</evidence>
<protein>
    <submittedName>
        <fullName evidence="8">Reverse transcriptase</fullName>
    </submittedName>
</protein>
<comment type="caution">
    <text evidence="8">The sequence shown here is derived from an EMBL/GenBank/DDBJ whole genome shotgun (WGS) entry which is preliminary data.</text>
</comment>
<dbReference type="InterPro" id="IPR041373">
    <property type="entry name" value="RT_RNaseH"/>
</dbReference>
<sequence length="268" mass="30704">MSYIASAQEGLLSPALVPRTPGSVLKYYNYRTVLPTYYEARTSALGGDRILMRCVFGIASKMFLGYMVNQRCIEANLEKIKTVIEMRSLKMSKEVQFFTRRMAVLKSVSSVLILEEKQQQLSVYYMSKALLGKDVHYPDMEKLALTLITASRKLRPYLQAHSIYVLTNFSLRQVMQKPNASMRLLKWAVELSLFDIAFKLKTAIKGQALADFMVEFANVPELEASMTPLKLPTWYFYVDRSFGDATRKIVQSGSASRHRTTLRNMRPY</sequence>
<dbReference type="PANTHER" id="PTHR48475:SF2">
    <property type="entry name" value="RIBONUCLEASE H"/>
    <property type="match status" value="1"/>
</dbReference>
<evidence type="ECO:0000259" key="7">
    <source>
        <dbReference type="Pfam" id="PF17917"/>
    </source>
</evidence>
<keyword evidence="5" id="KW-0378">Hydrolase</keyword>